<dbReference type="STRING" id="872970.SAMN04488134_101439"/>
<name>A0A1H8HTV5_9BACI</name>
<dbReference type="GO" id="GO:0009294">
    <property type="term" value="P:DNA-mediated transformation"/>
    <property type="evidence" value="ECO:0007669"/>
    <property type="project" value="InterPro"/>
</dbReference>
<gene>
    <name evidence="3" type="ORF">SAMN04488134_101439</name>
</gene>
<dbReference type="SUPFAM" id="SSF102405">
    <property type="entry name" value="MCP/YpsA-like"/>
    <property type="match status" value="1"/>
</dbReference>
<evidence type="ECO:0000256" key="1">
    <source>
        <dbReference type="ARBA" id="ARBA00006525"/>
    </source>
</evidence>
<evidence type="ECO:0000313" key="3">
    <source>
        <dbReference type="EMBL" id="SEN59563.1"/>
    </source>
</evidence>
<evidence type="ECO:0000313" key="4">
    <source>
        <dbReference type="Proteomes" id="UP000199300"/>
    </source>
</evidence>
<dbReference type="PANTHER" id="PTHR43022:SF1">
    <property type="entry name" value="PROTEIN SMF"/>
    <property type="match status" value="1"/>
</dbReference>
<comment type="similarity">
    <text evidence="1">Belongs to the DprA/Smf family.</text>
</comment>
<dbReference type="Gene3D" id="3.40.50.450">
    <property type="match status" value="1"/>
</dbReference>
<sequence>MHDSRSYLIYLAQASFISRRFLQKLLEKNSDVTTLLNWTISDLANQFRLTEQNAARFFHYLHDQALMQLTLQKLTGIKVWTIIDCDYPNSLKNIPDPPVVLYGLGKTQLIHHCPALAVVGTRHPSNYAKKHIYQLLYPLVTNNWLIVSGLAKGIDGYAHRIATYYHGQTIAAIAGGFNHPYPRENLSLFHHLKEKHLIISEYPPNQKPERYHFPERNRLISGLSFATLVVEAKERSGSLITADQALEQGREVMAVPGLISEEYAQGCHNLINNGAKLVQNTYDIIEEWHAIERKWCRTIVDND</sequence>
<dbReference type="NCBIfam" id="TIGR00732">
    <property type="entry name" value="dprA"/>
    <property type="match status" value="1"/>
</dbReference>
<dbReference type="OrthoDB" id="9785707at2"/>
<feature type="domain" description="Smf/DprA SLOG" evidence="2">
    <location>
        <begin position="79"/>
        <end position="288"/>
    </location>
</feature>
<keyword evidence="4" id="KW-1185">Reference proteome</keyword>
<dbReference type="Pfam" id="PF02481">
    <property type="entry name" value="DNA_processg_A"/>
    <property type="match status" value="1"/>
</dbReference>
<dbReference type="InterPro" id="IPR057666">
    <property type="entry name" value="DrpA_SLOG"/>
</dbReference>
<proteinExistence type="inferred from homology"/>
<accession>A0A1H8HTV5</accession>
<dbReference type="InterPro" id="IPR003488">
    <property type="entry name" value="DprA"/>
</dbReference>
<dbReference type="PANTHER" id="PTHR43022">
    <property type="entry name" value="PROTEIN SMF"/>
    <property type="match status" value="1"/>
</dbReference>
<protein>
    <submittedName>
        <fullName evidence="3">DNA processing protein</fullName>
    </submittedName>
</protein>
<reference evidence="3 4" key="1">
    <citation type="submission" date="2016-10" db="EMBL/GenBank/DDBJ databases">
        <authorList>
            <person name="de Groot N.N."/>
        </authorList>
    </citation>
    <scope>NUCLEOTIDE SEQUENCE [LARGE SCALE GENOMIC DNA]</scope>
    <source>
        <strain evidence="3 4">CGMCC 1.10434</strain>
    </source>
</reference>
<organism evidence="3 4">
    <name type="scientific">Amphibacillus marinus</name>
    <dbReference type="NCBI Taxonomy" id="872970"/>
    <lineage>
        <taxon>Bacteria</taxon>
        <taxon>Bacillati</taxon>
        <taxon>Bacillota</taxon>
        <taxon>Bacilli</taxon>
        <taxon>Bacillales</taxon>
        <taxon>Bacillaceae</taxon>
        <taxon>Amphibacillus</taxon>
    </lineage>
</organism>
<dbReference type="RefSeq" id="WP_091494310.1">
    <property type="nucleotide sequence ID" value="NZ_FODJ01000001.1"/>
</dbReference>
<dbReference type="AlphaFoldDB" id="A0A1H8HTV5"/>
<evidence type="ECO:0000259" key="2">
    <source>
        <dbReference type="Pfam" id="PF02481"/>
    </source>
</evidence>
<dbReference type="Proteomes" id="UP000199300">
    <property type="component" value="Unassembled WGS sequence"/>
</dbReference>
<dbReference type="EMBL" id="FODJ01000001">
    <property type="protein sequence ID" value="SEN59563.1"/>
    <property type="molecule type" value="Genomic_DNA"/>
</dbReference>